<name>A0A1M6MLW5_9FLAO</name>
<evidence type="ECO:0008006" key="3">
    <source>
        <dbReference type="Google" id="ProtNLM"/>
    </source>
</evidence>
<dbReference type="RefSeq" id="WP_073221022.1">
    <property type="nucleotide sequence ID" value="NZ_FNNS01000038.1"/>
</dbReference>
<organism evidence="1 2">
    <name type="scientific">Aequorivita viscosa</name>
    <dbReference type="NCBI Taxonomy" id="797419"/>
    <lineage>
        <taxon>Bacteria</taxon>
        <taxon>Pseudomonadati</taxon>
        <taxon>Bacteroidota</taxon>
        <taxon>Flavobacteriia</taxon>
        <taxon>Flavobacteriales</taxon>
        <taxon>Flavobacteriaceae</taxon>
        <taxon>Aequorivita</taxon>
    </lineage>
</organism>
<dbReference type="OrthoDB" id="5187906at2"/>
<dbReference type="STRING" id="797419.SAMN05216556_13811"/>
<reference evidence="2" key="1">
    <citation type="submission" date="2016-11" db="EMBL/GenBank/DDBJ databases">
        <authorList>
            <person name="Varghese N."/>
            <person name="Submissions S."/>
        </authorList>
    </citation>
    <scope>NUCLEOTIDE SEQUENCE [LARGE SCALE GENOMIC DNA]</scope>
    <source>
        <strain evidence="2">DSM 26349</strain>
    </source>
</reference>
<dbReference type="Proteomes" id="UP000184172">
    <property type="component" value="Unassembled WGS sequence"/>
</dbReference>
<evidence type="ECO:0000313" key="2">
    <source>
        <dbReference type="Proteomes" id="UP000184172"/>
    </source>
</evidence>
<accession>A0A1M6MLW5</accession>
<keyword evidence="2" id="KW-1185">Reference proteome</keyword>
<evidence type="ECO:0000313" key="1">
    <source>
        <dbReference type="EMBL" id="SHJ84273.1"/>
    </source>
</evidence>
<gene>
    <name evidence="1" type="ORF">SAMN04487908_12811</name>
</gene>
<protein>
    <recommendedName>
        <fullName evidence="3">DUF2116 family Zn-ribbon domain-containing protein</fullName>
    </recommendedName>
</protein>
<dbReference type="EMBL" id="FQYV01000028">
    <property type="protein sequence ID" value="SHJ84273.1"/>
    <property type="molecule type" value="Genomic_DNA"/>
</dbReference>
<dbReference type="AlphaFoldDB" id="A0A1M6MLW5"/>
<sequence>MQKQKKCKSCNKLLSGRSDKKFCDTYCKSSYHYQKSIEEKPNFYTKVDKQLKTNRRILKNFNRAGKATVRSEILINKGFNPNFFTHYWKNKNQDVYLFIYEYGFLKKSEHGVEKFVLVKWQEYMTKK</sequence>
<proteinExistence type="predicted"/>